<keyword evidence="5" id="KW-1185">Reference proteome</keyword>
<organism evidence="4 5">
    <name type="scientific">Gordoniibacillus kamchatkensis</name>
    <dbReference type="NCBI Taxonomy" id="1590651"/>
    <lineage>
        <taxon>Bacteria</taxon>
        <taxon>Bacillati</taxon>
        <taxon>Bacillota</taxon>
        <taxon>Bacilli</taxon>
        <taxon>Bacillales</taxon>
        <taxon>Paenibacillaceae</taxon>
        <taxon>Gordoniibacillus</taxon>
    </lineage>
</organism>
<proteinExistence type="inferred from homology"/>
<dbReference type="SUPFAM" id="SSF52980">
    <property type="entry name" value="Restriction endonuclease-like"/>
    <property type="match status" value="1"/>
</dbReference>
<dbReference type="PANTHER" id="PTHR34039:SF1">
    <property type="entry name" value="UPF0102 PROTEIN YRAN"/>
    <property type="match status" value="1"/>
</dbReference>
<dbReference type="NCBIfam" id="TIGR00252">
    <property type="entry name" value="YraN family protein"/>
    <property type="match status" value="1"/>
</dbReference>
<evidence type="ECO:0000313" key="4">
    <source>
        <dbReference type="EMBL" id="KIL39259.1"/>
    </source>
</evidence>
<dbReference type="Proteomes" id="UP000031967">
    <property type="component" value="Unassembled WGS sequence"/>
</dbReference>
<protein>
    <recommendedName>
        <fullName evidence="2">UPF0102 protein SD70_21585</fullName>
    </recommendedName>
</protein>
<name>A0ABR5AE15_9BACL</name>
<dbReference type="InterPro" id="IPR011856">
    <property type="entry name" value="tRNA_endonuc-like_dom_sf"/>
</dbReference>
<feature type="region of interest" description="Disordered" evidence="3">
    <location>
        <begin position="1"/>
        <end position="22"/>
    </location>
</feature>
<dbReference type="NCBIfam" id="NF009154">
    <property type="entry name" value="PRK12497.3-3"/>
    <property type="match status" value="1"/>
</dbReference>
<dbReference type="Pfam" id="PF02021">
    <property type="entry name" value="UPF0102"/>
    <property type="match status" value="1"/>
</dbReference>
<reference evidence="4 5" key="1">
    <citation type="submission" date="2014-12" db="EMBL/GenBank/DDBJ databases">
        <title>Draft genome sequence of Paenibacillus kamchatkensis strain B-2647.</title>
        <authorList>
            <person name="Karlyshev A.V."/>
            <person name="Kudryashova E.B."/>
        </authorList>
    </citation>
    <scope>NUCLEOTIDE SEQUENCE [LARGE SCALE GENOMIC DNA]</scope>
    <source>
        <strain evidence="4 5">VKM B-2647</strain>
    </source>
</reference>
<accession>A0ABR5AE15</accession>
<dbReference type="RefSeq" id="WP_041049614.1">
    <property type="nucleotide sequence ID" value="NZ_JXAK01000041.1"/>
</dbReference>
<evidence type="ECO:0000256" key="2">
    <source>
        <dbReference type="HAMAP-Rule" id="MF_00048"/>
    </source>
</evidence>
<comment type="similarity">
    <text evidence="1 2">Belongs to the UPF0102 family.</text>
</comment>
<evidence type="ECO:0000313" key="5">
    <source>
        <dbReference type="Proteomes" id="UP000031967"/>
    </source>
</evidence>
<gene>
    <name evidence="4" type="ORF">SD70_21585</name>
</gene>
<dbReference type="InterPro" id="IPR003509">
    <property type="entry name" value="UPF0102_YraN-like"/>
</dbReference>
<comment type="caution">
    <text evidence="4">The sequence shown here is derived from an EMBL/GenBank/DDBJ whole genome shotgun (WGS) entry which is preliminary data.</text>
</comment>
<dbReference type="InterPro" id="IPR011335">
    <property type="entry name" value="Restrct_endonuc-II-like"/>
</dbReference>
<dbReference type="Gene3D" id="3.40.1350.10">
    <property type="match status" value="1"/>
</dbReference>
<dbReference type="EMBL" id="JXAK01000041">
    <property type="protein sequence ID" value="KIL39259.1"/>
    <property type="molecule type" value="Genomic_DNA"/>
</dbReference>
<dbReference type="NCBIfam" id="NF009150">
    <property type="entry name" value="PRK12497.1-3"/>
    <property type="match status" value="1"/>
</dbReference>
<dbReference type="HAMAP" id="MF_00048">
    <property type="entry name" value="UPF0102"/>
    <property type="match status" value="1"/>
</dbReference>
<sequence length="137" mass="15633">MTYGRQPRPAPRSSQRPDRRRETGKLGEAAAAELLASKGYRIVARNWRCRTGELDLIAELAGTLVFVEVRTRRPTGTHGTAKEAVDAWKQRQVKETAQYYLYATKRYDVKVRFDVIAVELSEQDKAAPRIDHIENAF</sequence>
<feature type="compositionally biased region" description="Low complexity" evidence="3">
    <location>
        <begin position="1"/>
        <end position="14"/>
    </location>
</feature>
<evidence type="ECO:0000256" key="3">
    <source>
        <dbReference type="SAM" id="MobiDB-lite"/>
    </source>
</evidence>
<evidence type="ECO:0000256" key="1">
    <source>
        <dbReference type="ARBA" id="ARBA00006738"/>
    </source>
</evidence>
<dbReference type="PANTHER" id="PTHR34039">
    <property type="entry name" value="UPF0102 PROTEIN YRAN"/>
    <property type="match status" value="1"/>
</dbReference>